<name>A0A7Y9LPC5_9BURK</name>
<evidence type="ECO:0000259" key="6">
    <source>
        <dbReference type="Pfam" id="PF02826"/>
    </source>
</evidence>
<dbReference type="InterPro" id="IPR006140">
    <property type="entry name" value="D-isomer_DH_NAD-bd"/>
</dbReference>
<evidence type="ECO:0000313" key="7">
    <source>
        <dbReference type="EMBL" id="NYE85802.1"/>
    </source>
</evidence>
<dbReference type="EMBL" id="JACBYR010000003">
    <property type="protein sequence ID" value="NYE85802.1"/>
    <property type="molecule type" value="Genomic_DNA"/>
</dbReference>
<evidence type="ECO:0000259" key="5">
    <source>
        <dbReference type="Pfam" id="PF00389"/>
    </source>
</evidence>
<feature type="domain" description="D-isomer specific 2-hydroxyacid dehydrogenase NAD-binding" evidence="6">
    <location>
        <begin position="108"/>
        <end position="280"/>
    </location>
</feature>
<proteinExistence type="inferred from homology"/>
<dbReference type="CDD" id="cd12156">
    <property type="entry name" value="HPPR"/>
    <property type="match status" value="1"/>
</dbReference>
<dbReference type="GO" id="GO:0030267">
    <property type="term" value="F:glyoxylate reductase (NADPH) activity"/>
    <property type="evidence" value="ECO:0007669"/>
    <property type="project" value="TreeGrafter"/>
</dbReference>
<dbReference type="InterPro" id="IPR050223">
    <property type="entry name" value="D-isomer_2-hydroxyacid_DH"/>
</dbReference>
<keyword evidence="3" id="KW-0520">NAD</keyword>
<dbReference type="InterPro" id="IPR006139">
    <property type="entry name" value="D-isomer_2_OHA_DH_cat_dom"/>
</dbReference>
<keyword evidence="8" id="KW-1185">Reference proteome</keyword>
<dbReference type="GO" id="GO:0016618">
    <property type="term" value="F:hydroxypyruvate reductase [NAD(P)H] activity"/>
    <property type="evidence" value="ECO:0007669"/>
    <property type="project" value="TreeGrafter"/>
</dbReference>
<dbReference type="SUPFAM" id="SSF51735">
    <property type="entry name" value="NAD(P)-binding Rossmann-fold domains"/>
    <property type="match status" value="1"/>
</dbReference>
<dbReference type="FunFam" id="3.40.50.720:FF:000213">
    <property type="entry name" value="Putative 2-hydroxyacid dehydrogenase"/>
    <property type="match status" value="1"/>
</dbReference>
<dbReference type="GO" id="GO:0005829">
    <property type="term" value="C:cytosol"/>
    <property type="evidence" value="ECO:0007669"/>
    <property type="project" value="TreeGrafter"/>
</dbReference>
<dbReference type="InterPro" id="IPR029752">
    <property type="entry name" value="D-isomer_DH_CS1"/>
</dbReference>
<evidence type="ECO:0000256" key="4">
    <source>
        <dbReference type="RuleBase" id="RU003719"/>
    </source>
</evidence>
<accession>A0A7Y9LPC5</accession>
<dbReference type="GO" id="GO:0051287">
    <property type="term" value="F:NAD binding"/>
    <property type="evidence" value="ECO:0007669"/>
    <property type="project" value="InterPro"/>
</dbReference>
<comment type="similarity">
    <text evidence="4">Belongs to the D-isomer specific 2-hydroxyacid dehydrogenase family.</text>
</comment>
<evidence type="ECO:0000256" key="1">
    <source>
        <dbReference type="ARBA" id="ARBA00022857"/>
    </source>
</evidence>
<evidence type="ECO:0000256" key="2">
    <source>
        <dbReference type="ARBA" id="ARBA00023002"/>
    </source>
</evidence>
<dbReference type="InterPro" id="IPR036291">
    <property type="entry name" value="NAD(P)-bd_dom_sf"/>
</dbReference>
<comment type="caution">
    <text evidence="7">The sequence shown here is derived from an EMBL/GenBank/DDBJ whole genome shotgun (WGS) entry which is preliminary data.</text>
</comment>
<dbReference type="AlphaFoldDB" id="A0A7Y9LPC5"/>
<dbReference type="PANTHER" id="PTHR10996:SF178">
    <property type="entry name" value="2-HYDROXYACID DEHYDROGENASE YGL185C-RELATED"/>
    <property type="match status" value="1"/>
</dbReference>
<keyword evidence="2 4" id="KW-0560">Oxidoreductase</keyword>
<evidence type="ECO:0000256" key="3">
    <source>
        <dbReference type="ARBA" id="ARBA00023027"/>
    </source>
</evidence>
<reference evidence="7 8" key="1">
    <citation type="submission" date="2020-07" db="EMBL/GenBank/DDBJ databases">
        <title>Genomic Encyclopedia of Type Strains, Phase IV (KMG-V): Genome sequencing to study the core and pangenomes of soil and plant-associated prokaryotes.</title>
        <authorList>
            <person name="Whitman W."/>
        </authorList>
    </citation>
    <scope>NUCLEOTIDE SEQUENCE [LARGE SCALE GENOMIC DNA]</scope>
    <source>
        <strain evidence="7 8">SAS40</strain>
    </source>
</reference>
<dbReference type="SUPFAM" id="SSF52283">
    <property type="entry name" value="Formate/glycerate dehydrogenase catalytic domain-like"/>
    <property type="match status" value="1"/>
</dbReference>
<dbReference type="RefSeq" id="WP_179590214.1">
    <property type="nucleotide sequence ID" value="NZ_JACBYR010000003.1"/>
</dbReference>
<dbReference type="Proteomes" id="UP000542125">
    <property type="component" value="Unassembled WGS sequence"/>
</dbReference>
<organism evidence="7 8">
    <name type="scientific">Pigmentiphaga litoralis</name>
    <dbReference type="NCBI Taxonomy" id="516702"/>
    <lineage>
        <taxon>Bacteria</taxon>
        <taxon>Pseudomonadati</taxon>
        <taxon>Pseudomonadota</taxon>
        <taxon>Betaproteobacteria</taxon>
        <taxon>Burkholderiales</taxon>
        <taxon>Alcaligenaceae</taxon>
        <taxon>Pigmentiphaga</taxon>
    </lineage>
</organism>
<dbReference type="Gene3D" id="3.40.50.720">
    <property type="entry name" value="NAD(P)-binding Rossmann-like Domain"/>
    <property type="match status" value="2"/>
</dbReference>
<protein>
    <submittedName>
        <fullName evidence="7">Lactate dehydrogenase-like 2-hydroxyacid dehydrogenase</fullName>
    </submittedName>
</protein>
<keyword evidence="1" id="KW-0521">NADP</keyword>
<dbReference type="PROSITE" id="PS00065">
    <property type="entry name" value="D_2_HYDROXYACID_DH_1"/>
    <property type="match status" value="1"/>
</dbReference>
<sequence length="312" mass="33366">MTPSLLQIGRLAPELEAELAATFPVHLLAKEADVPAFLERHGSTFNGAVTSARVGMDATLIDALPNLKVVSSFGVGYELLDVDALKRRGIVASNTPDVLNDCVADVAFGLVIDAARGMSAADRFVRRGDWLNGAFPLQTQVARKRLGILGLGRIGQAIARRSSGFEMDVRYHSRNPVQDVPWQHEPSLTALAEWCDFLVVAVAGGPSTRHLVSADVLAALGPKGFLINIARGTVVDEAALVTALTDKRLGGAGLDVFEFEPRVPQALMTLDNVVLLPHIASGTFETRKAMGDLVISNLKHYFADGQLQTPIA</sequence>
<dbReference type="Pfam" id="PF02826">
    <property type="entry name" value="2-Hacid_dh_C"/>
    <property type="match status" value="1"/>
</dbReference>
<gene>
    <name evidence="7" type="ORF">FHW18_005121</name>
</gene>
<dbReference type="PANTHER" id="PTHR10996">
    <property type="entry name" value="2-HYDROXYACID DEHYDROGENASE-RELATED"/>
    <property type="match status" value="1"/>
</dbReference>
<evidence type="ECO:0000313" key="8">
    <source>
        <dbReference type="Proteomes" id="UP000542125"/>
    </source>
</evidence>
<feature type="domain" description="D-isomer specific 2-hydroxyacid dehydrogenase catalytic" evidence="5">
    <location>
        <begin position="46"/>
        <end position="310"/>
    </location>
</feature>
<dbReference type="Pfam" id="PF00389">
    <property type="entry name" value="2-Hacid_dh"/>
    <property type="match status" value="1"/>
</dbReference>